<organism evidence="1 2">
    <name type="scientific">Paenibacillus macerans</name>
    <name type="common">Bacillus macerans</name>
    <dbReference type="NCBI Taxonomy" id="44252"/>
    <lineage>
        <taxon>Bacteria</taxon>
        <taxon>Bacillati</taxon>
        <taxon>Bacillota</taxon>
        <taxon>Bacilli</taxon>
        <taxon>Bacillales</taxon>
        <taxon>Paenibacillaceae</taxon>
        <taxon>Paenibacillus</taxon>
    </lineage>
</organism>
<dbReference type="AlphaFoldDB" id="A0A6N8ETB4"/>
<proteinExistence type="predicted"/>
<comment type="caution">
    <text evidence="1">The sequence shown here is derived from an EMBL/GenBank/DDBJ whole genome shotgun (WGS) entry which is preliminary data.</text>
</comment>
<reference evidence="1 2" key="1">
    <citation type="submission" date="2019-11" db="EMBL/GenBank/DDBJ databases">
        <title>Draft genome sequences of five Paenibacillus species of dairy origin.</title>
        <authorList>
            <person name="Olajide A.M."/>
            <person name="Chen S."/>
            <person name="Lapointe G."/>
        </authorList>
    </citation>
    <scope>NUCLEOTIDE SEQUENCE [LARGE SCALE GENOMIC DNA]</scope>
    <source>
        <strain evidence="1 2">3CT49</strain>
    </source>
</reference>
<evidence type="ECO:0000313" key="1">
    <source>
        <dbReference type="EMBL" id="MUG23159.1"/>
    </source>
</evidence>
<dbReference type="EMBL" id="WNZZ01000007">
    <property type="protein sequence ID" value="MUG23159.1"/>
    <property type="molecule type" value="Genomic_DNA"/>
</dbReference>
<evidence type="ECO:0000313" key="2">
    <source>
        <dbReference type="Proteomes" id="UP000442469"/>
    </source>
</evidence>
<dbReference type="GeneID" id="77012424"/>
<dbReference type="RefSeq" id="WP_155620003.1">
    <property type="nucleotide sequence ID" value="NZ_BGML01000002.1"/>
</dbReference>
<sequence>MGIAAKKDLIFAQIGITAKIEDFFAASLEKWRQTVVFSQLSLSITANNAAI</sequence>
<accession>A0A6N8ETB4</accession>
<gene>
    <name evidence="1" type="ORF">GNQ08_12150</name>
</gene>
<protein>
    <submittedName>
        <fullName evidence="1">Uncharacterized protein</fullName>
    </submittedName>
</protein>
<name>A0A6N8ETB4_PAEMA</name>
<dbReference type="Proteomes" id="UP000442469">
    <property type="component" value="Unassembled WGS sequence"/>
</dbReference>